<evidence type="ECO:0000313" key="2">
    <source>
        <dbReference type="EMBL" id="KAK5082685.1"/>
    </source>
</evidence>
<organism evidence="2 3">
    <name type="scientific">Lithohypha guttulata</name>
    <dbReference type="NCBI Taxonomy" id="1690604"/>
    <lineage>
        <taxon>Eukaryota</taxon>
        <taxon>Fungi</taxon>
        <taxon>Dikarya</taxon>
        <taxon>Ascomycota</taxon>
        <taxon>Pezizomycotina</taxon>
        <taxon>Eurotiomycetes</taxon>
        <taxon>Chaetothyriomycetidae</taxon>
        <taxon>Chaetothyriales</taxon>
        <taxon>Trichomeriaceae</taxon>
        <taxon>Lithohypha</taxon>
    </lineage>
</organism>
<feature type="compositionally biased region" description="Low complexity" evidence="1">
    <location>
        <begin position="52"/>
        <end position="62"/>
    </location>
</feature>
<feature type="region of interest" description="Disordered" evidence="1">
    <location>
        <begin position="457"/>
        <end position="490"/>
    </location>
</feature>
<feature type="compositionally biased region" description="Polar residues" evidence="1">
    <location>
        <begin position="387"/>
        <end position="410"/>
    </location>
</feature>
<sequence length="540" mass="60676">MAALYTEDGSAGEDLIWGSEVKIEIDFGETSKRSSVHEARAEADDEGSIRVSSPLSSFNSSSCVDVRGRPRSRTKQLRRRGIDLSRDELRISSRWSNSERESMELFREAIRGKARNREKNEKLLSRWMPQDRTKTQMIKDVRNIKEKLAKTLQGSVSRGRRSNREAPNQTPDLTAQPPADKAAPESRIPDPVRAEPQLSIQQVQMSHPSLSSISSLQLEGQETLSHTLHSYAADDRQQPVTRKMSWQQHLRHDLQPRSVQALRRKKANYSLREDLKARWISNRRDAQHATLPSENFLGYTQNRAIRKSSSARPLLVQPSSDMSQISQRDVESYWRLASVPDPAVWPPTRSFSRVSSPLVDQPQHPNEAPISQSFESARWRTSGGTQGRSPLSSLLATSLESRTASISDNQSSDRDHQPPSTELVAALKGQLAKASNEDALITMRPLLQTSTSTVYGRAIRGSQNTPPSTKGDYSETSNSTDHHAMLPHTHHHDLPISSKVVSQGFASSMSLPEMPYWNEASLDSSLQHGSPYEHSRRHFY</sequence>
<evidence type="ECO:0000313" key="3">
    <source>
        <dbReference type="Proteomes" id="UP001309876"/>
    </source>
</evidence>
<reference evidence="2 3" key="1">
    <citation type="submission" date="2023-08" db="EMBL/GenBank/DDBJ databases">
        <title>Black Yeasts Isolated from many extreme environments.</title>
        <authorList>
            <person name="Coleine C."/>
            <person name="Stajich J.E."/>
            <person name="Selbmann L."/>
        </authorList>
    </citation>
    <scope>NUCLEOTIDE SEQUENCE [LARGE SCALE GENOMIC DNA]</scope>
    <source>
        <strain evidence="2 3">CCFEE 5910</strain>
    </source>
</reference>
<evidence type="ECO:0000256" key="1">
    <source>
        <dbReference type="SAM" id="MobiDB-lite"/>
    </source>
</evidence>
<gene>
    <name evidence="2" type="ORF">LTR05_006565</name>
</gene>
<dbReference type="EMBL" id="JAVRRJ010000007">
    <property type="protein sequence ID" value="KAK5082685.1"/>
    <property type="molecule type" value="Genomic_DNA"/>
</dbReference>
<feature type="region of interest" description="Disordered" evidence="1">
    <location>
        <begin position="31"/>
        <end position="80"/>
    </location>
</feature>
<keyword evidence="3" id="KW-1185">Reference proteome</keyword>
<comment type="caution">
    <text evidence="2">The sequence shown here is derived from an EMBL/GenBank/DDBJ whole genome shotgun (WGS) entry which is preliminary data.</text>
</comment>
<feature type="region of interest" description="Disordered" evidence="1">
    <location>
        <begin position="150"/>
        <end position="189"/>
    </location>
</feature>
<dbReference type="Proteomes" id="UP001309876">
    <property type="component" value="Unassembled WGS sequence"/>
</dbReference>
<proteinExistence type="predicted"/>
<name>A0AAN7SW14_9EURO</name>
<feature type="compositionally biased region" description="Basic and acidic residues" evidence="1">
    <location>
        <begin position="31"/>
        <end position="42"/>
    </location>
</feature>
<protein>
    <submittedName>
        <fullName evidence="2">Uncharacterized protein</fullName>
    </submittedName>
</protein>
<feature type="compositionally biased region" description="Basic residues" evidence="1">
    <location>
        <begin position="69"/>
        <end position="79"/>
    </location>
</feature>
<accession>A0AAN7SW14</accession>
<feature type="region of interest" description="Disordered" evidence="1">
    <location>
        <begin position="345"/>
        <end position="420"/>
    </location>
</feature>
<dbReference type="AlphaFoldDB" id="A0AAN7SW14"/>